<evidence type="ECO:0000256" key="4">
    <source>
        <dbReference type="ARBA" id="ARBA00023242"/>
    </source>
</evidence>
<dbReference type="PANTHER" id="PTHR17039">
    <property type="entry name" value="U3 SMALL NUCLEOLAR RIBONUCLEOPROTEIN PROTEIN MPP10"/>
    <property type="match status" value="1"/>
</dbReference>
<evidence type="ECO:0000256" key="7">
    <source>
        <dbReference type="PIRNR" id="PIRNR017300"/>
    </source>
</evidence>
<keyword evidence="5 7" id="KW-0687">Ribonucleoprotein</keyword>
<dbReference type="AlphaFoldDB" id="C3YR55"/>
<sequence length="690" mass="78693">MAATDAKETLVGALCRVASVSSKLENFLSAQPDVANTFKSTTKQLYDFVKQSENRNNALKGTLAELIVSNFDDEQIWQEVELQNEPLLKRLEKDVAKVKRKGETVSLLPEPESSSEEEEEDMEEDEFNEFEDNEDERTLEDGKEQHEPDEGSESDLDFDIDAFEAKTKQKRSAGQANLRKPATKSKIKKRKTEVDDKFFSLADMEEFLVQEDEREERRRDAEEGKMGRDESDDDDDDSVDMYADDEEEEEEGREATYTDFFDPPNDDEDQGTASKSGKQPAGRKSVRFEDEMGDEDDGEEEEEAEEDGGDYDFEDVPEEEVQFKKAVKMQSSGPRDLLVDSESEGEDAQEILGGKAAKNKARSNFEKRQEKLKQTISQLEESNLAEKPWQLTGEVKGGSRPENSLLEEVLSFDQTTAQTPVITEETTMALEDIIKQRIKDQAGAWDDVERKVKPVEEAFEYKKRVLLDQEKSKSSLAQVYEKEYLKQTQDEKKEEENPQHKEIKTMMDSLFVKLDALSNFHFTPKPPAPEVKIISNLPSITHEEVAPTSVSDAALLAPEEVKEKSKSAGQEKGSLERTATDRNRERRQKRVRKRRKLQEKEKKHKLVEKLNPGLGNKYAKKRAMEELEMQSKRGGKTKIIKDEGKSQPLKSSKAFFTQLQEEVSEEVKKARGSKISKKKKRDTSASKLKL</sequence>
<feature type="compositionally biased region" description="Basic and acidic residues" evidence="8">
    <location>
        <begin position="480"/>
        <end position="502"/>
    </location>
</feature>
<dbReference type="PANTHER" id="PTHR17039:SF0">
    <property type="entry name" value="U3 SMALL NUCLEOLAR RIBONUCLEOPROTEIN PROTEIN MPP10"/>
    <property type="match status" value="1"/>
</dbReference>
<feature type="compositionally biased region" description="Basic and acidic residues" evidence="8">
    <location>
        <begin position="215"/>
        <end position="229"/>
    </location>
</feature>
<protein>
    <recommendedName>
        <fullName evidence="7">U3 small nucleolar ribonucleoprotein protein MPP10</fullName>
    </recommendedName>
</protein>
<feature type="compositionally biased region" description="Basic and acidic residues" evidence="8">
    <location>
        <begin position="573"/>
        <end position="584"/>
    </location>
</feature>
<proteinExistence type="inferred from homology"/>
<feature type="compositionally biased region" description="Polar residues" evidence="8">
    <location>
        <begin position="648"/>
        <end position="661"/>
    </location>
</feature>
<evidence type="ECO:0000256" key="3">
    <source>
        <dbReference type="ARBA" id="ARBA00022552"/>
    </source>
</evidence>
<feature type="compositionally biased region" description="Basic and acidic residues" evidence="8">
    <location>
        <begin position="363"/>
        <end position="373"/>
    </location>
</feature>
<dbReference type="STRING" id="7739.C3YR55"/>
<comment type="similarity">
    <text evidence="6 7">Belongs to the MPP10 family.</text>
</comment>
<feature type="compositionally biased region" description="Basic and acidic residues" evidence="8">
    <location>
        <begin position="139"/>
        <end position="149"/>
    </location>
</feature>
<evidence type="ECO:0000256" key="2">
    <source>
        <dbReference type="ARBA" id="ARBA00022517"/>
    </source>
</evidence>
<organism>
    <name type="scientific">Branchiostoma floridae</name>
    <name type="common">Florida lancelet</name>
    <name type="synonym">Amphioxus</name>
    <dbReference type="NCBI Taxonomy" id="7739"/>
    <lineage>
        <taxon>Eukaryota</taxon>
        <taxon>Metazoa</taxon>
        <taxon>Chordata</taxon>
        <taxon>Cephalochordata</taxon>
        <taxon>Leptocardii</taxon>
        <taxon>Amphioxiformes</taxon>
        <taxon>Branchiostomatidae</taxon>
        <taxon>Branchiostoma</taxon>
    </lineage>
</organism>
<dbReference type="InParanoid" id="C3YR55"/>
<dbReference type="GO" id="GO:0005732">
    <property type="term" value="C:sno(s)RNA-containing ribonucleoprotein complex"/>
    <property type="evidence" value="ECO:0007669"/>
    <property type="project" value="UniProtKB-UniRule"/>
</dbReference>
<feature type="compositionally biased region" description="Acidic residues" evidence="8">
    <location>
        <begin position="203"/>
        <end position="214"/>
    </location>
</feature>
<keyword evidence="4 7" id="KW-0539">Nucleus</keyword>
<evidence type="ECO:0000256" key="5">
    <source>
        <dbReference type="ARBA" id="ARBA00023274"/>
    </source>
</evidence>
<accession>C3YR55</accession>
<reference evidence="9" key="1">
    <citation type="journal article" date="2008" name="Nature">
        <title>The amphioxus genome and the evolution of the chordate karyotype.</title>
        <authorList>
            <consortium name="US DOE Joint Genome Institute (JGI-PGF)"/>
            <person name="Putnam N.H."/>
            <person name="Butts T."/>
            <person name="Ferrier D.E.K."/>
            <person name="Furlong R.F."/>
            <person name="Hellsten U."/>
            <person name="Kawashima T."/>
            <person name="Robinson-Rechavi M."/>
            <person name="Shoguchi E."/>
            <person name="Terry A."/>
            <person name="Yu J.-K."/>
            <person name="Benito-Gutierrez E.L."/>
            <person name="Dubchak I."/>
            <person name="Garcia-Fernandez J."/>
            <person name="Gibson-Brown J.J."/>
            <person name="Grigoriev I.V."/>
            <person name="Horton A.C."/>
            <person name="de Jong P.J."/>
            <person name="Jurka J."/>
            <person name="Kapitonov V.V."/>
            <person name="Kohara Y."/>
            <person name="Kuroki Y."/>
            <person name="Lindquist E."/>
            <person name="Lucas S."/>
            <person name="Osoegawa K."/>
            <person name="Pennacchio L.A."/>
            <person name="Salamov A.A."/>
            <person name="Satou Y."/>
            <person name="Sauka-Spengler T."/>
            <person name="Schmutz J."/>
            <person name="Shin-I T."/>
            <person name="Toyoda A."/>
            <person name="Bronner-Fraser M."/>
            <person name="Fujiyama A."/>
            <person name="Holland L.Z."/>
            <person name="Holland P.W.H."/>
            <person name="Satoh N."/>
            <person name="Rokhsar D.S."/>
        </authorList>
    </citation>
    <scope>NUCLEOTIDE SEQUENCE [LARGE SCALE GENOMIC DNA]</scope>
    <source>
        <strain evidence="9">S238N-H82</strain>
        <tissue evidence="9">Testes</tissue>
    </source>
</reference>
<feature type="compositionally biased region" description="Basic residues" evidence="8">
    <location>
        <begin position="585"/>
        <end position="606"/>
    </location>
</feature>
<feature type="region of interest" description="Disordered" evidence="8">
    <location>
        <begin position="478"/>
        <end position="502"/>
    </location>
</feature>
<feature type="compositionally biased region" description="Acidic residues" evidence="8">
    <location>
        <begin position="113"/>
        <end position="138"/>
    </location>
</feature>
<dbReference type="eggNOG" id="KOG2600">
    <property type="taxonomic scope" value="Eukaryota"/>
</dbReference>
<feature type="compositionally biased region" description="Acidic residues" evidence="8">
    <location>
        <begin position="230"/>
        <end position="252"/>
    </location>
</feature>
<dbReference type="PIRSF" id="PIRSF017300">
    <property type="entry name" value="snoRNP_Mpp10"/>
    <property type="match status" value="1"/>
</dbReference>
<comment type="function">
    <text evidence="7">Involved in nucleolar processing of pre-18S ribosomal RNA.</text>
</comment>
<name>C3YR55_BRAFL</name>
<gene>
    <name evidence="9" type="ORF">BRAFLDRAFT_81994</name>
</gene>
<keyword evidence="3 7" id="KW-0698">rRNA processing</keyword>
<feature type="compositionally biased region" description="Acidic residues" evidence="8">
    <location>
        <begin position="339"/>
        <end position="349"/>
    </location>
</feature>
<keyword evidence="2 7" id="KW-0690">Ribosome biogenesis</keyword>
<feature type="compositionally biased region" description="Basic residues" evidence="8">
    <location>
        <begin position="181"/>
        <end position="191"/>
    </location>
</feature>
<evidence type="ECO:0000313" key="9">
    <source>
        <dbReference type="EMBL" id="EEN57231.1"/>
    </source>
</evidence>
<feature type="region of interest" description="Disordered" evidence="8">
    <location>
        <begin position="544"/>
        <end position="690"/>
    </location>
</feature>
<dbReference type="EMBL" id="GG666546">
    <property type="protein sequence ID" value="EEN57231.1"/>
    <property type="molecule type" value="Genomic_DNA"/>
</dbReference>
<evidence type="ECO:0000256" key="8">
    <source>
        <dbReference type="SAM" id="MobiDB-lite"/>
    </source>
</evidence>
<feature type="compositionally biased region" description="Basic and acidic residues" evidence="8">
    <location>
        <begin position="622"/>
        <end position="631"/>
    </location>
</feature>
<feature type="compositionally biased region" description="Acidic residues" evidence="8">
    <location>
        <begin position="150"/>
        <end position="162"/>
    </location>
</feature>
<feature type="compositionally biased region" description="Acidic residues" evidence="8">
    <location>
        <begin position="291"/>
        <end position="320"/>
    </location>
</feature>
<evidence type="ECO:0000256" key="1">
    <source>
        <dbReference type="ARBA" id="ARBA00004604"/>
    </source>
</evidence>
<dbReference type="GO" id="GO:0034457">
    <property type="term" value="C:Mpp10 complex"/>
    <property type="evidence" value="ECO:0007669"/>
    <property type="project" value="UniProtKB-UniRule"/>
</dbReference>
<evidence type="ECO:0000256" key="6">
    <source>
        <dbReference type="ARBA" id="ARBA00029455"/>
    </source>
</evidence>
<comment type="subcellular location">
    <subcellularLocation>
        <location evidence="1 7">Nucleus</location>
        <location evidence="1 7">Nucleolus</location>
    </subcellularLocation>
</comment>
<feature type="region of interest" description="Disordered" evidence="8">
    <location>
        <begin position="101"/>
        <end position="373"/>
    </location>
</feature>
<dbReference type="Pfam" id="PF04006">
    <property type="entry name" value="Mpp10"/>
    <property type="match status" value="1"/>
</dbReference>
<dbReference type="GO" id="GO:0006364">
    <property type="term" value="P:rRNA processing"/>
    <property type="evidence" value="ECO:0007669"/>
    <property type="project" value="UniProtKB-KW"/>
</dbReference>
<dbReference type="InterPro" id="IPR012173">
    <property type="entry name" value="Mpp10"/>
</dbReference>
<feature type="compositionally biased region" description="Basic residues" evidence="8">
    <location>
        <begin position="670"/>
        <end position="681"/>
    </location>
</feature>